<name>A0ABT1SWH9_9SPHI</name>
<dbReference type="EMBL" id="JANHOH010000001">
    <property type="protein sequence ID" value="MCQ6956451.1"/>
    <property type="molecule type" value="Genomic_DNA"/>
</dbReference>
<dbReference type="PANTHER" id="PTHR30273">
    <property type="entry name" value="PERIPLASMIC SIGNAL SENSOR AND SIGMA FACTOR ACTIVATOR FECR-RELATED"/>
    <property type="match status" value="1"/>
</dbReference>
<evidence type="ECO:0000313" key="5">
    <source>
        <dbReference type="Proteomes" id="UP001204376"/>
    </source>
</evidence>
<evidence type="ECO:0000313" key="4">
    <source>
        <dbReference type="EMBL" id="MCQ6956451.1"/>
    </source>
</evidence>
<dbReference type="Proteomes" id="UP001204376">
    <property type="component" value="Unassembled WGS sequence"/>
</dbReference>
<keyword evidence="5" id="KW-1185">Reference proteome</keyword>
<feature type="domain" description="FecR protein" evidence="2">
    <location>
        <begin position="101"/>
        <end position="196"/>
    </location>
</feature>
<organism evidence="4 5">
    <name type="scientific">Mucilaginibacter aquariorum</name>
    <dbReference type="NCBI Taxonomy" id="2967225"/>
    <lineage>
        <taxon>Bacteria</taxon>
        <taxon>Pseudomonadati</taxon>
        <taxon>Bacteroidota</taxon>
        <taxon>Sphingobacteriia</taxon>
        <taxon>Sphingobacteriales</taxon>
        <taxon>Sphingobacteriaceae</taxon>
        <taxon>Mucilaginibacter</taxon>
    </lineage>
</organism>
<dbReference type="InterPro" id="IPR006860">
    <property type="entry name" value="FecR"/>
</dbReference>
<dbReference type="Pfam" id="PF04773">
    <property type="entry name" value="FecR"/>
    <property type="match status" value="1"/>
</dbReference>
<dbReference type="Pfam" id="PF16344">
    <property type="entry name" value="FecR_C"/>
    <property type="match status" value="1"/>
</dbReference>
<dbReference type="InterPro" id="IPR032508">
    <property type="entry name" value="FecR_C"/>
</dbReference>
<feature type="transmembrane region" description="Helical" evidence="1">
    <location>
        <begin position="65"/>
        <end position="88"/>
    </location>
</feature>
<dbReference type="Gene3D" id="2.60.120.1440">
    <property type="match status" value="1"/>
</dbReference>
<dbReference type="PANTHER" id="PTHR30273:SF2">
    <property type="entry name" value="PROTEIN FECR"/>
    <property type="match status" value="1"/>
</dbReference>
<gene>
    <name evidence="4" type="ORF">NPE20_00700</name>
</gene>
<accession>A0ABT1SWH9</accession>
<proteinExistence type="predicted"/>
<sequence length="310" mass="34921">MDIYKLRKILQRYSEGKANETENALVEAWYRSYASDERSVKDKEAAEIGESIKRRIKAVTLKRSIIYLPVFRIAAGLAIFSTIGFFGWRFSRHQTQQVYTTIITGTKGLKELKLPDGSVIWLNAASRIKVPLAFTGNLREVVLEEGEAFFNIKRDAEHPFVVHTTPLNVQVLGTSFNVRAYKSLQTISVSVATGKVGVTGNSKALAMLLPGQQLSYNVLNGKTEQKVINADRAQSWKEGSTYLNQAGFKELSTIVKNIYGLSLKSGNKKVDGYRFSLRLIHNLPSEQILELINQLHHTHFRKEGNDIILY</sequence>
<dbReference type="RefSeq" id="WP_256536667.1">
    <property type="nucleotide sequence ID" value="NZ_JANHOH010000001.1"/>
</dbReference>
<keyword evidence="1" id="KW-0812">Transmembrane</keyword>
<keyword evidence="1" id="KW-1133">Transmembrane helix</keyword>
<evidence type="ECO:0000256" key="1">
    <source>
        <dbReference type="SAM" id="Phobius"/>
    </source>
</evidence>
<comment type="caution">
    <text evidence="4">The sequence shown here is derived from an EMBL/GenBank/DDBJ whole genome shotgun (WGS) entry which is preliminary data.</text>
</comment>
<keyword evidence="1" id="KW-0472">Membrane</keyword>
<reference evidence="4 5" key="1">
    <citation type="submission" date="2022-07" db="EMBL/GenBank/DDBJ databases">
        <title>Mucilaginibacter sp. JC4.</title>
        <authorList>
            <person name="Le V."/>
            <person name="Ko S.-R."/>
            <person name="Ahn C.-Y."/>
            <person name="Oh H.-M."/>
        </authorList>
    </citation>
    <scope>NUCLEOTIDE SEQUENCE [LARGE SCALE GENOMIC DNA]</scope>
    <source>
        <strain evidence="4 5">JC4</strain>
    </source>
</reference>
<evidence type="ECO:0000259" key="3">
    <source>
        <dbReference type="Pfam" id="PF16344"/>
    </source>
</evidence>
<dbReference type="PIRSF" id="PIRSF018266">
    <property type="entry name" value="FecR"/>
    <property type="match status" value="1"/>
</dbReference>
<feature type="domain" description="Protein FecR C-terminal" evidence="3">
    <location>
        <begin position="243"/>
        <end position="309"/>
    </location>
</feature>
<protein>
    <submittedName>
        <fullName evidence="4">FecR domain-containing protein</fullName>
    </submittedName>
</protein>
<evidence type="ECO:0000259" key="2">
    <source>
        <dbReference type="Pfam" id="PF04773"/>
    </source>
</evidence>
<dbReference type="Gene3D" id="3.55.50.30">
    <property type="match status" value="1"/>
</dbReference>
<dbReference type="InterPro" id="IPR012373">
    <property type="entry name" value="Ferrdict_sens_TM"/>
</dbReference>